<keyword evidence="1" id="KW-0472">Membrane</keyword>
<dbReference type="EMBL" id="JAHTBI010000045">
    <property type="protein sequence ID" value="MBV6287955.1"/>
    <property type="molecule type" value="Genomic_DNA"/>
</dbReference>
<name>A0A9Q3ADR4_9PSED</name>
<sequence>MNELPLVSIAIPAFNPEYLSRALHSAISQRYANIEVIVCDDSQGDEVKGVFDLWAAQAKCELRYVRNPATLGFSRNVLMCLEQARGTFIKFLCDDDWLVEDCIGQLVPVMLECPDVNVVVHHRLICAADETLLPMRAANCMISPTSAVVNGGDLLEALESNLPNLFGGISHALLRRTQVQEFLPQLVQEGEGFRARLVEALFICLLRRGHLAYLNTMLSLERVHAGRLSHHTSMTLAFTRETEWLRQMLASRTSEPAPASGWVRHVPLEHYTPGPDKAWEELEMTRLHARQVAGFQQQVGTGSLSFAELYSEWLSCRALSAAQVNLLPKRIAQWPLRPRILVLVASPEGDASALKATLDSLEQQSYEAARICVLGPAGQPLPPATVEHVVAHGNAIEQINACIARSQAGEWVLLLRAGDCLHPHALVIMAERMALRTGCACLYFDEGTNDNLVPSQPILKPDFNLDLMRSAPYLGRLLAFECSRVREQGGFDPQFEVLAPQDMLWRLVEQHGLGAVEHIAELLVQCRHGYSTWQLDPSCALQAPRVLRAHLDRLGVEAQVQSAEGTMFSRVLYQHAETPAVSILLAAGRDVTALMACVESVFEHTAYGNYEILVVTNGDESAEVQGWLAAMHGLGSDQLRIVQVAAPHGPLLYNQASLQARGSYLLLLDAGCVCFDAQWLDELVRQAQRPEVGVVGPKLCSRAGNVVGAGLVLGLHGLASSPFFGQPADANGYMNRLACVQNYSAVSGDCLLVRRELFDEVGGLDGELFPTAFGDADLCLRVRDQGYLVVWTPYAVVAQTRVSTPVVDDRQQDNFYSRWLAQVANDPAYNHNLSLRMTSFNLEPGLREGWAPFIRPVLPFVMALPVNTTAVGHYRVSHPFKELERAGWIQGQLNYVLPNLVEMERRKPDVIILQCRYTTGSIEEMARIKRFCSARRIYEIDDYIIDVPEKNEHRRNMPSNMREMVGRGIALCDRVVVSTEPLADALSSLHHDIRVVPNMLSGALWGGLRGRRQTSVRPRVGWAGGTSHRGDLELLAEVVKTLANEVDWVFFGMCPDLLRPYIKEFHAGVALHLYPQKLASLNLDLALAPLEQNLFNDCKSNLRLLEYGACGFPVICTDTKAYAGYLPCTRVASNTTEQWLEAIRAHLADPQASYRQGDALRATVLRDYVLNTHNLQQWANGWLAD</sequence>
<dbReference type="Proteomes" id="UP001106592">
    <property type="component" value="Unassembled WGS sequence"/>
</dbReference>
<dbReference type="Pfam" id="PF00535">
    <property type="entry name" value="Glycos_transf_2"/>
    <property type="match status" value="1"/>
</dbReference>
<keyword evidence="4" id="KW-1185">Reference proteome</keyword>
<dbReference type="CDD" id="cd00761">
    <property type="entry name" value="Glyco_tranf_GTA_type"/>
    <property type="match status" value="1"/>
</dbReference>
<gene>
    <name evidence="3" type="ORF">KUO17_13110</name>
</gene>
<dbReference type="InterPro" id="IPR050834">
    <property type="entry name" value="Glycosyltransf_2"/>
</dbReference>
<keyword evidence="3" id="KW-0808">Transferase</keyword>
<evidence type="ECO:0000259" key="2">
    <source>
        <dbReference type="Pfam" id="PF00535"/>
    </source>
</evidence>
<organism evidence="3 4">
    <name type="scientific">Pseudomonas aegrilactucae</name>
    <dbReference type="NCBI Taxonomy" id="2854028"/>
    <lineage>
        <taxon>Bacteria</taxon>
        <taxon>Pseudomonadati</taxon>
        <taxon>Pseudomonadota</taxon>
        <taxon>Gammaproteobacteria</taxon>
        <taxon>Pseudomonadales</taxon>
        <taxon>Pseudomonadaceae</taxon>
        <taxon>Pseudomonas</taxon>
    </lineage>
</organism>
<dbReference type="GO" id="GO:0016757">
    <property type="term" value="F:glycosyltransferase activity"/>
    <property type="evidence" value="ECO:0007669"/>
    <property type="project" value="UniProtKB-KW"/>
</dbReference>
<dbReference type="RefSeq" id="WP_217975981.1">
    <property type="nucleotide sequence ID" value="NZ_JAHTBI010000045.1"/>
</dbReference>
<evidence type="ECO:0000313" key="4">
    <source>
        <dbReference type="Proteomes" id="UP001106592"/>
    </source>
</evidence>
<dbReference type="InterPro" id="IPR001173">
    <property type="entry name" value="Glyco_trans_2-like"/>
</dbReference>
<dbReference type="PANTHER" id="PTHR43685:SF2">
    <property type="entry name" value="GLYCOSYLTRANSFERASE 2-LIKE DOMAIN-CONTAINING PROTEIN"/>
    <property type="match status" value="1"/>
</dbReference>
<proteinExistence type="predicted"/>
<keyword evidence="1" id="KW-0997">Cell inner membrane</keyword>
<keyword evidence="1" id="KW-1003">Cell membrane</keyword>
<feature type="domain" description="Glycosyltransferase 2-like" evidence="2">
    <location>
        <begin position="8"/>
        <end position="120"/>
    </location>
</feature>
<reference evidence="3" key="2">
    <citation type="journal article" date="2023" name="Plant Pathol.">
        <title>Dismantling and reorganizing Pseudomonas marginalis sensu#lato.</title>
        <authorList>
            <person name="Sawada H."/>
            <person name="Fujikawa T."/>
            <person name="Satou M."/>
        </authorList>
    </citation>
    <scope>NUCLEOTIDE SEQUENCE</scope>
    <source>
        <strain evidence="3">MAFF 301350</strain>
    </source>
</reference>
<keyword evidence="3" id="KW-0328">Glycosyltransferase</keyword>
<dbReference type="AlphaFoldDB" id="A0A9Q3ADR4"/>
<evidence type="ECO:0000313" key="3">
    <source>
        <dbReference type="EMBL" id="MBV6287955.1"/>
    </source>
</evidence>
<reference evidence="3" key="1">
    <citation type="journal article" date="2022" name="Int. J. Syst. Evol. Microbiol.">
        <title>Pseudomonas aegrilactucae sp. nov. and Pseudomonas morbosilactucae sp. nov., pathogens causing bacterial rot of lettuce in Japan.</title>
        <authorList>
            <person name="Sawada H."/>
            <person name="Fujikawa T."/>
            <person name="Satou M."/>
        </authorList>
    </citation>
    <scope>NUCLEOTIDE SEQUENCE</scope>
    <source>
        <strain evidence="3">MAFF 301350</strain>
    </source>
</reference>
<dbReference type="PANTHER" id="PTHR43685">
    <property type="entry name" value="GLYCOSYLTRANSFERASE"/>
    <property type="match status" value="1"/>
</dbReference>
<dbReference type="EC" id="2.4.-.-" evidence="3"/>
<accession>A0A9Q3ADR4</accession>
<dbReference type="Pfam" id="PF13641">
    <property type="entry name" value="Glyco_tranf_2_3"/>
    <property type="match status" value="1"/>
</dbReference>
<evidence type="ECO:0000256" key="1">
    <source>
        <dbReference type="ARBA" id="ARBA00022519"/>
    </source>
</evidence>
<protein>
    <submittedName>
        <fullName evidence="3">Glycosyltransferase</fullName>
        <ecNumber evidence="3">2.4.-.-</ecNumber>
    </submittedName>
</protein>
<comment type="caution">
    <text evidence="3">The sequence shown here is derived from an EMBL/GenBank/DDBJ whole genome shotgun (WGS) entry which is preliminary data.</text>
</comment>